<dbReference type="GeneID" id="25400276"/>
<name>A0A832THJ6_9CREN</name>
<sequence>MVVSHNLTEEQKKILERMQNRINYIIKAHKEYLDALAEFDRTGILKIHGKVLYVRKYKNGQENEDK</sequence>
<comment type="caution">
    <text evidence="1">The sequence shown here is derived from an EMBL/GenBank/DDBJ whole genome shotgun (WGS) entry which is preliminary data.</text>
</comment>
<evidence type="ECO:0000313" key="2">
    <source>
        <dbReference type="Proteomes" id="UP000646844"/>
    </source>
</evidence>
<gene>
    <name evidence="1" type="ORF">HA332_01155</name>
</gene>
<dbReference type="EMBL" id="DUJO01000004">
    <property type="protein sequence ID" value="HII73028.1"/>
    <property type="molecule type" value="Genomic_DNA"/>
</dbReference>
<dbReference type="RefSeq" id="WP_052846491.1">
    <property type="nucleotide sequence ID" value="NZ_BAABQO010000022.1"/>
</dbReference>
<reference evidence="1" key="1">
    <citation type="journal article" date="2020" name="bioRxiv">
        <title>A rank-normalized archaeal taxonomy based on genome phylogeny resolves widespread incomplete and uneven classifications.</title>
        <authorList>
            <person name="Rinke C."/>
            <person name="Chuvochina M."/>
            <person name="Mussig A.J."/>
            <person name="Chaumeil P.-A."/>
            <person name="Waite D.W."/>
            <person name="Whitman W.B."/>
            <person name="Parks D.H."/>
            <person name="Hugenholtz P."/>
        </authorList>
    </citation>
    <scope>NUCLEOTIDE SEQUENCE</scope>
    <source>
        <strain evidence="1">UBA8838</strain>
    </source>
</reference>
<dbReference type="AlphaFoldDB" id="A0A832THJ6"/>
<protein>
    <submittedName>
        <fullName evidence="1">Uncharacterized protein</fullName>
    </submittedName>
</protein>
<evidence type="ECO:0000313" key="1">
    <source>
        <dbReference type="EMBL" id="HII73028.1"/>
    </source>
</evidence>
<accession>A0A832THJ6</accession>
<dbReference type="Proteomes" id="UP000646844">
    <property type="component" value="Unassembled WGS sequence"/>
</dbReference>
<organism evidence="1 2">
    <name type="scientific">Sulfurisphaera tokodaii</name>
    <dbReference type="NCBI Taxonomy" id="111955"/>
    <lineage>
        <taxon>Archaea</taxon>
        <taxon>Thermoproteota</taxon>
        <taxon>Thermoprotei</taxon>
        <taxon>Sulfolobales</taxon>
        <taxon>Sulfolobaceae</taxon>
        <taxon>Sulfurisphaera</taxon>
    </lineage>
</organism>
<proteinExistence type="predicted"/>